<evidence type="ECO:0008006" key="4">
    <source>
        <dbReference type="Google" id="ProtNLM"/>
    </source>
</evidence>
<sequence>MNVPAALPRGEGLSGRLLAVLTILAAGLVAAFVAAPRVLAGGDFGGRADLVEALRGSFVASWNSGAADPAPDLQRVVDYWLRYHLAKAAIAAILLAVLIALAVRVLTAFARTGGSTAKGSTARGVLLCGSGALALTLAAGSLLAVVANLQGAAAPYASLLPMVTDGANGAPLTGVLDQIRQQLTTAQNTGAATSPALETMIDDFVRYHAAMVAIAAVTAAILLAAAALLGRRYARTARPERRTRRVLAAGAALTGLLGIVFVVVAVANTTVATDPVPALLAFFEGGL</sequence>
<evidence type="ECO:0000256" key="1">
    <source>
        <dbReference type="SAM" id="Phobius"/>
    </source>
</evidence>
<accession>A0ABP6QC48</accession>
<keyword evidence="1" id="KW-1133">Transmembrane helix</keyword>
<keyword evidence="1" id="KW-0472">Membrane</keyword>
<feature type="transmembrane region" description="Helical" evidence="1">
    <location>
        <begin position="88"/>
        <end position="110"/>
    </location>
</feature>
<proteinExistence type="predicted"/>
<dbReference type="Proteomes" id="UP001501237">
    <property type="component" value="Unassembled WGS sequence"/>
</dbReference>
<gene>
    <name evidence="2" type="ORF">GCM10010468_42710</name>
</gene>
<dbReference type="EMBL" id="BAAAUV010000010">
    <property type="protein sequence ID" value="GAA3218940.1"/>
    <property type="molecule type" value="Genomic_DNA"/>
</dbReference>
<feature type="transmembrane region" description="Helical" evidence="1">
    <location>
        <begin position="122"/>
        <end position="147"/>
    </location>
</feature>
<comment type="caution">
    <text evidence="2">The sequence shown here is derived from an EMBL/GenBank/DDBJ whole genome shotgun (WGS) entry which is preliminary data.</text>
</comment>
<feature type="transmembrane region" description="Helical" evidence="1">
    <location>
        <begin position="207"/>
        <end position="234"/>
    </location>
</feature>
<evidence type="ECO:0000313" key="2">
    <source>
        <dbReference type="EMBL" id="GAA3218940.1"/>
    </source>
</evidence>
<feature type="transmembrane region" description="Helical" evidence="1">
    <location>
        <begin position="246"/>
        <end position="267"/>
    </location>
</feature>
<reference evidence="3" key="1">
    <citation type="journal article" date="2019" name="Int. J. Syst. Evol. Microbiol.">
        <title>The Global Catalogue of Microorganisms (GCM) 10K type strain sequencing project: providing services to taxonomists for standard genome sequencing and annotation.</title>
        <authorList>
            <consortium name="The Broad Institute Genomics Platform"/>
            <consortium name="The Broad Institute Genome Sequencing Center for Infectious Disease"/>
            <person name="Wu L."/>
            <person name="Ma J."/>
        </authorList>
    </citation>
    <scope>NUCLEOTIDE SEQUENCE [LARGE SCALE GENOMIC DNA]</scope>
    <source>
        <strain evidence="3">JCM 9377</strain>
    </source>
</reference>
<organism evidence="2 3">
    <name type="scientific">Actinocorallia longicatena</name>
    <dbReference type="NCBI Taxonomy" id="111803"/>
    <lineage>
        <taxon>Bacteria</taxon>
        <taxon>Bacillati</taxon>
        <taxon>Actinomycetota</taxon>
        <taxon>Actinomycetes</taxon>
        <taxon>Streptosporangiales</taxon>
        <taxon>Thermomonosporaceae</taxon>
        <taxon>Actinocorallia</taxon>
    </lineage>
</organism>
<keyword evidence="3" id="KW-1185">Reference proteome</keyword>
<name>A0ABP6QC48_9ACTN</name>
<evidence type="ECO:0000313" key="3">
    <source>
        <dbReference type="Proteomes" id="UP001501237"/>
    </source>
</evidence>
<keyword evidence="1" id="KW-0812">Transmembrane</keyword>
<dbReference type="RefSeq" id="WP_344831054.1">
    <property type="nucleotide sequence ID" value="NZ_BAAAUV010000010.1"/>
</dbReference>
<protein>
    <recommendedName>
        <fullName evidence="4">Tat (Twin-arginine translocation) pathway signal sequence</fullName>
    </recommendedName>
</protein>